<accession>X8CD60</accession>
<reference evidence="2 3" key="1">
    <citation type="submission" date="2013-12" db="EMBL/GenBank/DDBJ databases">
        <authorList>
            <person name="Zelazny A."/>
            <person name="Olivier K."/>
            <person name="Holland S."/>
            <person name="Lenaerts A."/>
            <person name="Ordway D."/>
            <person name="DeGroote M.A."/>
            <person name="Parker T."/>
            <person name="Sizemore C."/>
            <person name="Tallon L.J."/>
            <person name="Sadzewicz L.K."/>
            <person name="Sengamalay N."/>
            <person name="Fraser C.M."/>
            <person name="Hine E."/>
            <person name="Shefchek K.A."/>
            <person name="Das S.P."/>
            <person name="Tettelin H."/>
        </authorList>
    </citation>
    <scope>NUCLEOTIDE SEQUENCE [LARGE SCALE GENOMIC DNA]</scope>
    <source>
        <strain evidence="2 3">1956</strain>
    </source>
</reference>
<sequence>MRNRDGAATVGSLAANPLQLLKMTRAMLNEARARPKRPFLAASQRRPARRKSADHNYGVVG</sequence>
<dbReference type="AlphaFoldDB" id="X8CD60"/>
<gene>
    <name evidence="2" type="ORF">I550_5694</name>
</gene>
<dbReference type="Proteomes" id="UP000020825">
    <property type="component" value="Unassembled WGS sequence"/>
</dbReference>
<evidence type="ECO:0000256" key="1">
    <source>
        <dbReference type="SAM" id="MobiDB-lite"/>
    </source>
</evidence>
<evidence type="ECO:0000313" key="2">
    <source>
        <dbReference type="EMBL" id="EUA54054.1"/>
    </source>
</evidence>
<comment type="caution">
    <text evidence="2">The sequence shown here is derived from an EMBL/GenBank/DDBJ whole genome shotgun (WGS) entry which is preliminary data.</text>
</comment>
<dbReference type="EMBL" id="JAOG01000003">
    <property type="protein sequence ID" value="EUA54054.1"/>
    <property type="molecule type" value="Genomic_DNA"/>
</dbReference>
<proteinExistence type="predicted"/>
<feature type="region of interest" description="Disordered" evidence="1">
    <location>
        <begin position="34"/>
        <end position="61"/>
    </location>
</feature>
<organism evidence="2 3">
    <name type="scientific">Mycobacterium intracellulare 1956</name>
    <dbReference type="NCBI Taxonomy" id="1299331"/>
    <lineage>
        <taxon>Bacteria</taxon>
        <taxon>Bacillati</taxon>
        <taxon>Actinomycetota</taxon>
        <taxon>Actinomycetes</taxon>
        <taxon>Mycobacteriales</taxon>
        <taxon>Mycobacteriaceae</taxon>
        <taxon>Mycobacterium</taxon>
        <taxon>Mycobacterium avium complex (MAC)</taxon>
    </lineage>
</organism>
<evidence type="ECO:0000313" key="3">
    <source>
        <dbReference type="Proteomes" id="UP000020825"/>
    </source>
</evidence>
<protein>
    <submittedName>
        <fullName evidence="2">Uncharacterized protein</fullName>
    </submittedName>
</protein>
<name>X8CD60_MYCIT</name>